<protein>
    <submittedName>
        <fullName evidence="1">Uncharacterized protein</fullName>
    </submittedName>
</protein>
<dbReference type="Proteomes" id="UP000279594">
    <property type="component" value="Chromosome"/>
</dbReference>
<dbReference type="AlphaFoldDB" id="A0A3G2E7F5"/>
<sequence length="204" mass="23194">MWENRLKMEESGLFRVDSGVKNEIEELASTFGVRADFGFINDLDGANAYASPGHDVYRVMFGIRMLHRMSGTLNPVEDKKIPQKFPEVWEGAMGGVIAHEWAHVLQFKQGLIFPSPVTPSELHADFLAGWYMGMKGQRMKIAYEELKQEFFAMGDTNFNDRDHHGTPEQRRHAMSSGYELATSGMHDVQQAFDKGMRLYGLSKK</sequence>
<evidence type="ECO:0000313" key="1">
    <source>
        <dbReference type="EMBL" id="AYM76258.1"/>
    </source>
</evidence>
<name>A0A3G2E7F5_9BURK</name>
<evidence type="ECO:0000313" key="2">
    <source>
        <dbReference type="Proteomes" id="UP000279594"/>
    </source>
</evidence>
<proteinExistence type="predicted"/>
<keyword evidence="2" id="KW-1185">Reference proteome</keyword>
<gene>
    <name evidence="1" type="ORF">D9M09_11000</name>
</gene>
<dbReference type="EMBL" id="CP033019">
    <property type="protein sequence ID" value="AYM76258.1"/>
    <property type="molecule type" value="Genomic_DNA"/>
</dbReference>
<accession>A0A3G2E7F5</accession>
<organism evidence="1 2">
    <name type="scientific">Janthinobacterium agaricidamnosum</name>
    <dbReference type="NCBI Taxonomy" id="55508"/>
    <lineage>
        <taxon>Bacteria</taxon>
        <taxon>Pseudomonadati</taxon>
        <taxon>Pseudomonadota</taxon>
        <taxon>Betaproteobacteria</taxon>
        <taxon>Burkholderiales</taxon>
        <taxon>Oxalobacteraceae</taxon>
        <taxon>Janthinobacterium</taxon>
    </lineage>
</organism>
<reference evidence="1 2" key="1">
    <citation type="submission" date="2018-10" db="EMBL/GenBank/DDBJ databases">
        <title>Effects of UV and annual dynamics of microbial communities in freshwater RAS systems.</title>
        <authorList>
            <person name="Bekkelund A.K."/>
            <person name="Hansen B.R."/>
            <person name="Stokken H."/>
            <person name="Eriksen B.F."/>
            <person name="Kashulin N.A."/>
        </authorList>
    </citation>
    <scope>NUCLEOTIDE SEQUENCE [LARGE SCALE GENOMIC DNA]</scope>
    <source>
        <strain evidence="1 2">BHSEK</strain>
    </source>
</reference>